<organism evidence="2 3">
    <name type="scientific">Flavobacterium chungangense</name>
    <dbReference type="NCBI Taxonomy" id="554283"/>
    <lineage>
        <taxon>Bacteria</taxon>
        <taxon>Pseudomonadati</taxon>
        <taxon>Bacteroidota</taxon>
        <taxon>Flavobacteriia</taxon>
        <taxon>Flavobacteriales</taxon>
        <taxon>Flavobacteriaceae</taxon>
        <taxon>Flavobacterium</taxon>
    </lineage>
</organism>
<sequence length="169" mass="19469">MSSNEFVNLNMVRYKNEIALKTLGKRIKAERLKLGLEIEDLAAMTGFSYNTISNIENGYETYVTYFIEVCFALGVHPKYIMDEEFNLKPRFPLPASRLEKSRLTNRIKALIDAGYFKNERLASDVTEKLSSDHNLDFESKNVSVILVRFVKSTVLKITKVGNRNLYSKR</sequence>
<dbReference type="SUPFAM" id="SSF47413">
    <property type="entry name" value="lambda repressor-like DNA-binding domains"/>
    <property type="match status" value="1"/>
</dbReference>
<feature type="domain" description="HTH cro/C1-type" evidence="1">
    <location>
        <begin position="27"/>
        <end position="80"/>
    </location>
</feature>
<dbReference type="PROSITE" id="PS50943">
    <property type="entry name" value="HTH_CROC1"/>
    <property type="match status" value="1"/>
</dbReference>
<dbReference type="CDD" id="cd00093">
    <property type="entry name" value="HTH_XRE"/>
    <property type="match status" value="1"/>
</dbReference>
<name>A0A6V6YMW4_9FLAO</name>
<dbReference type="SMART" id="SM00530">
    <property type="entry name" value="HTH_XRE"/>
    <property type="match status" value="1"/>
</dbReference>
<dbReference type="Gene3D" id="1.10.260.40">
    <property type="entry name" value="lambda repressor-like DNA-binding domains"/>
    <property type="match status" value="1"/>
</dbReference>
<dbReference type="InterPro" id="IPR010982">
    <property type="entry name" value="Lambda_DNA-bd_dom_sf"/>
</dbReference>
<dbReference type="Proteomes" id="UP000556700">
    <property type="component" value="Unassembled WGS sequence"/>
</dbReference>
<dbReference type="EMBL" id="CAIJDO010000054">
    <property type="protein sequence ID" value="CAD0000811.1"/>
    <property type="molecule type" value="Genomic_DNA"/>
</dbReference>
<evidence type="ECO:0000313" key="2">
    <source>
        <dbReference type="EMBL" id="CAD0000811.1"/>
    </source>
</evidence>
<evidence type="ECO:0000313" key="3">
    <source>
        <dbReference type="Proteomes" id="UP000556700"/>
    </source>
</evidence>
<keyword evidence="3" id="KW-1185">Reference proteome</keyword>
<protein>
    <recommendedName>
        <fullName evidence="1">HTH cro/C1-type domain-containing protein</fullName>
    </recommendedName>
</protein>
<dbReference type="InterPro" id="IPR001387">
    <property type="entry name" value="Cro/C1-type_HTH"/>
</dbReference>
<dbReference type="AlphaFoldDB" id="A0A6V6YMW4"/>
<reference evidence="2 3" key="1">
    <citation type="submission" date="2020-06" db="EMBL/GenBank/DDBJ databases">
        <authorList>
            <person name="Criscuolo A."/>
        </authorList>
    </citation>
    <scope>NUCLEOTIDE SEQUENCE [LARGE SCALE GENOMIC DNA]</scope>
    <source>
        <strain evidence="3">CIP 110025</strain>
    </source>
</reference>
<proteinExistence type="predicted"/>
<accession>A0A6V6YMW4</accession>
<gene>
    <name evidence="2" type="ORF">FLACHUCJ7_00221</name>
</gene>
<comment type="caution">
    <text evidence="2">The sequence shown here is derived from an EMBL/GenBank/DDBJ whole genome shotgun (WGS) entry which is preliminary data.</text>
</comment>
<dbReference type="Pfam" id="PF01381">
    <property type="entry name" value="HTH_3"/>
    <property type="match status" value="1"/>
</dbReference>
<evidence type="ECO:0000259" key="1">
    <source>
        <dbReference type="PROSITE" id="PS50943"/>
    </source>
</evidence>
<dbReference type="GO" id="GO:0003677">
    <property type="term" value="F:DNA binding"/>
    <property type="evidence" value="ECO:0007669"/>
    <property type="project" value="InterPro"/>
</dbReference>